<dbReference type="GO" id="GO:0006351">
    <property type="term" value="P:DNA-templated transcription"/>
    <property type="evidence" value="ECO:0007669"/>
    <property type="project" value="TreeGrafter"/>
</dbReference>
<dbReference type="PANTHER" id="PTHR30319">
    <property type="entry name" value="PHENYLACETIC ACID REGULATOR-RELATED TRANSCRIPTIONAL REPRESSOR"/>
    <property type="match status" value="1"/>
</dbReference>
<dbReference type="Pfam" id="PF07848">
    <property type="entry name" value="PaaX"/>
    <property type="match status" value="1"/>
</dbReference>
<dbReference type="InterPro" id="IPR036388">
    <property type="entry name" value="WH-like_DNA-bd_sf"/>
</dbReference>
<dbReference type="PANTHER" id="PTHR30319:SF1">
    <property type="entry name" value="TRANSCRIPTIONAL REPRESSOR PAAX"/>
    <property type="match status" value="1"/>
</dbReference>
<dbReference type="HOGENOM" id="CLU_1101594_0_0_0"/>
<keyword evidence="3" id="KW-1185">Reference proteome</keyword>
<organism evidence="2 3">
    <name type="scientific">Fimbriimonas ginsengisoli Gsoil 348</name>
    <dbReference type="NCBI Taxonomy" id="661478"/>
    <lineage>
        <taxon>Bacteria</taxon>
        <taxon>Bacillati</taxon>
        <taxon>Armatimonadota</taxon>
        <taxon>Fimbriimonadia</taxon>
        <taxon>Fimbriimonadales</taxon>
        <taxon>Fimbriimonadaceae</taxon>
        <taxon>Fimbriimonas</taxon>
    </lineage>
</organism>
<protein>
    <submittedName>
        <fullName evidence="2">Transcriptional regulator, PaaX family protein</fullName>
    </submittedName>
</protein>
<dbReference type="KEGG" id="fgi:OP10G_0301"/>
<evidence type="ECO:0000259" key="1">
    <source>
        <dbReference type="Pfam" id="PF07848"/>
    </source>
</evidence>
<dbReference type="AlphaFoldDB" id="A0A068NPZ9"/>
<dbReference type="STRING" id="661478.OP10G_0301"/>
<dbReference type="Gene3D" id="1.10.10.10">
    <property type="entry name" value="Winged helix-like DNA-binding domain superfamily/Winged helix DNA-binding domain"/>
    <property type="match status" value="1"/>
</dbReference>
<reference evidence="2 3" key="1">
    <citation type="journal article" date="2014" name="PLoS ONE">
        <title>The first complete genome sequence of the class fimbriimonadia in the phylum armatimonadetes.</title>
        <authorList>
            <person name="Hu Z.Y."/>
            <person name="Wang Y.Z."/>
            <person name="Im W.T."/>
            <person name="Wang S.Y."/>
            <person name="Zhao G.P."/>
            <person name="Zheng H.J."/>
            <person name="Quan Z.X."/>
        </authorList>
    </citation>
    <scope>NUCLEOTIDE SEQUENCE [LARGE SCALE GENOMIC DNA]</scope>
    <source>
        <strain evidence="2">Gsoil 348</strain>
    </source>
</reference>
<dbReference type="EMBL" id="CP007139">
    <property type="protein sequence ID" value="AIE83669.1"/>
    <property type="molecule type" value="Genomic_DNA"/>
</dbReference>
<name>A0A068NPZ9_FIMGI</name>
<accession>A0A068NPZ9</accession>
<dbReference type="InterPro" id="IPR012906">
    <property type="entry name" value="PaaX-like_N"/>
</dbReference>
<dbReference type="Proteomes" id="UP000027982">
    <property type="component" value="Chromosome"/>
</dbReference>
<evidence type="ECO:0000313" key="3">
    <source>
        <dbReference type="Proteomes" id="UP000027982"/>
    </source>
</evidence>
<sequence>MKLSGRTAIMGILVFAGRELTAPQIIALAAPLGMTATNVKSYLTRMVAEGSLTRRGAARLSFYEPSSVQHARIDDLRQRMTPMTDPWDSSWVVVAGFLPKDRMQKERLNSALWIDGFRMVNGAFLRPAWPLPWALERARWYADLMEGVCVRGHLETAPEYLRDLFGVSGLDAEAAVLAEKLDEIGVPDSPRGCYAAMLELTGEVVQLLSHNPRFPPELVSGEGLRNLAESFRKLEASLAPGGREFLATILGE</sequence>
<feature type="domain" description="Transcriptional repressor PaaX-like N-terminal" evidence="1">
    <location>
        <begin position="17"/>
        <end position="64"/>
    </location>
</feature>
<proteinExistence type="predicted"/>
<gene>
    <name evidence="2" type="ORF">OP10G_0301</name>
</gene>
<evidence type="ECO:0000313" key="2">
    <source>
        <dbReference type="EMBL" id="AIE83669.1"/>
    </source>
</evidence>